<dbReference type="AlphaFoldDB" id="A0A1W2AED1"/>
<dbReference type="SUPFAM" id="SSF48208">
    <property type="entry name" value="Six-hairpin glycosidases"/>
    <property type="match status" value="1"/>
</dbReference>
<evidence type="ECO:0000256" key="1">
    <source>
        <dbReference type="ARBA" id="ARBA00022801"/>
    </source>
</evidence>
<protein>
    <submittedName>
        <fullName evidence="2">Rhamnogalacturonyl hydrolase YesR</fullName>
    </submittedName>
</protein>
<dbReference type="GO" id="GO:0016787">
    <property type="term" value="F:hydrolase activity"/>
    <property type="evidence" value="ECO:0007669"/>
    <property type="project" value="UniProtKB-KW"/>
</dbReference>
<dbReference type="InterPro" id="IPR012341">
    <property type="entry name" value="6hp_glycosidase-like_sf"/>
</dbReference>
<dbReference type="InterPro" id="IPR008928">
    <property type="entry name" value="6-hairpin_glycosidase_sf"/>
</dbReference>
<keyword evidence="3" id="KW-1185">Reference proteome</keyword>
<sequence>MQMYKRTFLSVLILFCFGTVIVKGQNEILKTDSSYLLMQKVADWQWNTLETNGWKNHKKDWTSGAMYTGMMAWAKLANDENYYHKLIQVGVDNKWDTGKYRHFADDYCVGQLYSQLHTIYKKPEYIQKFKALADTIVTLPHSESLEWKNGIYTREWAWCDALFMGPPALGYLAQTTGDSKYLDKSIALWWKSTVYLYDKDESLYYRDSRYFNKKEKNGTKVFWSRGNGWVIGGLARLLSVTPENHPERKKLVKLYVKMSEKLASLQQADGSWHASLLDPNSFPVKETSGTGFICYAMAWGINNGLISYKKYEPVVSKAWAALKSSVHPDGKLGFVQAQGAAPDKVGYDDTDVYGVGAFLLAGSEIIPMYINHKKDVFVTEIYNETSLEKEQTIEVKWEDLSRKLKKISPYKLVLRDGASGLLIPSEVEYSGEKPQSLRFTVKVSPGTNRIFEVSKS</sequence>
<dbReference type="Gene3D" id="1.50.10.10">
    <property type="match status" value="1"/>
</dbReference>
<dbReference type="Proteomes" id="UP000192678">
    <property type="component" value="Unassembled WGS sequence"/>
</dbReference>
<organism evidence="2 3">
    <name type="scientific">Pedobacter nyackensis</name>
    <dbReference type="NCBI Taxonomy" id="475255"/>
    <lineage>
        <taxon>Bacteria</taxon>
        <taxon>Pseudomonadati</taxon>
        <taxon>Bacteroidota</taxon>
        <taxon>Sphingobacteriia</taxon>
        <taxon>Sphingobacteriales</taxon>
        <taxon>Sphingobacteriaceae</taxon>
        <taxon>Pedobacter</taxon>
    </lineage>
</organism>
<dbReference type="PANTHER" id="PTHR33886:SF8">
    <property type="entry name" value="UNSATURATED RHAMNOGALACTURONAN HYDROLASE (EUROFUNG)"/>
    <property type="match status" value="1"/>
</dbReference>
<dbReference type="PANTHER" id="PTHR33886">
    <property type="entry name" value="UNSATURATED RHAMNOGALACTURONAN HYDROLASE (EUROFUNG)"/>
    <property type="match status" value="1"/>
</dbReference>
<dbReference type="InterPro" id="IPR052043">
    <property type="entry name" value="PolySaccharide_Degr_Enz"/>
</dbReference>
<dbReference type="STRING" id="475255.SAMN04488101_101537"/>
<dbReference type="GO" id="GO:0005975">
    <property type="term" value="P:carbohydrate metabolic process"/>
    <property type="evidence" value="ECO:0007669"/>
    <property type="project" value="InterPro"/>
</dbReference>
<dbReference type="InterPro" id="IPR010905">
    <property type="entry name" value="Glyco_hydro_88"/>
</dbReference>
<keyword evidence="1 2" id="KW-0378">Hydrolase</keyword>
<evidence type="ECO:0000313" key="3">
    <source>
        <dbReference type="Proteomes" id="UP000192678"/>
    </source>
</evidence>
<accession>A0A1W2AED1</accession>
<name>A0A1W2AED1_9SPHI</name>
<dbReference type="EMBL" id="FWYB01000001">
    <property type="protein sequence ID" value="SMC59079.1"/>
    <property type="molecule type" value="Genomic_DNA"/>
</dbReference>
<proteinExistence type="predicted"/>
<reference evidence="2 3" key="1">
    <citation type="submission" date="2017-04" db="EMBL/GenBank/DDBJ databases">
        <authorList>
            <person name="Afonso C.L."/>
            <person name="Miller P.J."/>
            <person name="Scott M.A."/>
            <person name="Spackman E."/>
            <person name="Goraichik I."/>
            <person name="Dimitrov K.M."/>
            <person name="Suarez D.L."/>
            <person name="Swayne D.E."/>
        </authorList>
    </citation>
    <scope>NUCLEOTIDE SEQUENCE [LARGE SCALE GENOMIC DNA]</scope>
    <source>
        <strain evidence="2 3">DSM 19625</strain>
    </source>
</reference>
<gene>
    <name evidence="2" type="ORF">SAMN04488101_101537</name>
</gene>
<evidence type="ECO:0000313" key="2">
    <source>
        <dbReference type="EMBL" id="SMC59079.1"/>
    </source>
</evidence>
<dbReference type="OrthoDB" id="258246at2"/>
<dbReference type="Pfam" id="PF07470">
    <property type="entry name" value="Glyco_hydro_88"/>
    <property type="match status" value="1"/>
</dbReference>